<accession>A0A3N4LF45</accession>
<protein>
    <submittedName>
        <fullName evidence="1">Uncharacterized protein</fullName>
    </submittedName>
</protein>
<name>A0A3N4LF45_9PEZI</name>
<dbReference type="OrthoDB" id="4149149at2759"/>
<dbReference type="EMBL" id="ML121559">
    <property type="protein sequence ID" value="RPB21514.1"/>
    <property type="molecule type" value="Genomic_DNA"/>
</dbReference>
<dbReference type="Proteomes" id="UP000267821">
    <property type="component" value="Unassembled WGS sequence"/>
</dbReference>
<evidence type="ECO:0000313" key="1">
    <source>
        <dbReference type="EMBL" id="RPB21514.1"/>
    </source>
</evidence>
<dbReference type="InParanoid" id="A0A3N4LF45"/>
<dbReference type="AlphaFoldDB" id="A0A3N4LF45"/>
<reference evidence="1 2" key="1">
    <citation type="journal article" date="2018" name="Nat. Ecol. Evol.">
        <title>Pezizomycetes genomes reveal the molecular basis of ectomycorrhizal truffle lifestyle.</title>
        <authorList>
            <person name="Murat C."/>
            <person name="Payen T."/>
            <person name="Noel B."/>
            <person name="Kuo A."/>
            <person name="Morin E."/>
            <person name="Chen J."/>
            <person name="Kohler A."/>
            <person name="Krizsan K."/>
            <person name="Balestrini R."/>
            <person name="Da Silva C."/>
            <person name="Montanini B."/>
            <person name="Hainaut M."/>
            <person name="Levati E."/>
            <person name="Barry K.W."/>
            <person name="Belfiori B."/>
            <person name="Cichocki N."/>
            <person name="Clum A."/>
            <person name="Dockter R.B."/>
            <person name="Fauchery L."/>
            <person name="Guy J."/>
            <person name="Iotti M."/>
            <person name="Le Tacon F."/>
            <person name="Lindquist E.A."/>
            <person name="Lipzen A."/>
            <person name="Malagnac F."/>
            <person name="Mello A."/>
            <person name="Molinier V."/>
            <person name="Miyauchi S."/>
            <person name="Poulain J."/>
            <person name="Riccioni C."/>
            <person name="Rubini A."/>
            <person name="Sitrit Y."/>
            <person name="Splivallo R."/>
            <person name="Traeger S."/>
            <person name="Wang M."/>
            <person name="Zifcakova L."/>
            <person name="Wipf D."/>
            <person name="Zambonelli A."/>
            <person name="Paolocci F."/>
            <person name="Nowrousian M."/>
            <person name="Ottonello S."/>
            <person name="Baldrian P."/>
            <person name="Spatafora J.W."/>
            <person name="Henrissat B."/>
            <person name="Nagy L.G."/>
            <person name="Aury J.M."/>
            <person name="Wincker P."/>
            <person name="Grigoriev I.V."/>
            <person name="Bonfante P."/>
            <person name="Martin F.M."/>
        </authorList>
    </citation>
    <scope>NUCLEOTIDE SEQUENCE [LARGE SCALE GENOMIC DNA]</scope>
    <source>
        <strain evidence="1 2">ATCC MYA-4762</strain>
    </source>
</reference>
<evidence type="ECO:0000313" key="2">
    <source>
        <dbReference type="Proteomes" id="UP000267821"/>
    </source>
</evidence>
<gene>
    <name evidence="1" type="ORF">L211DRAFT_840702</name>
</gene>
<organism evidence="1 2">
    <name type="scientific">Terfezia boudieri ATCC MYA-4762</name>
    <dbReference type="NCBI Taxonomy" id="1051890"/>
    <lineage>
        <taxon>Eukaryota</taxon>
        <taxon>Fungi</taxon>
        <taxon>Dikarya</taxon>
        <taxon>Ascomycota</taxon>
        <taxon>Pezizomycotina</taxon>
        <taxon>Pezizomycetes</taxon>
        <taxon>Pezizales</taxon>
        <taxon>Pezizaceae</taxon>
        <taxon>Terfezia</taxon>
    </lineage>
</organism>
<sequence length="411" mass="45728">MSLRDTSIVDELILDYLLHNCISALLLEWDVRHAENLEEGLPRGDARVLAEAEVAQKADRSLLLVNSFLQTYQQLHPSGVRPLHRDVRFRLILCRFVSLLLRRIDPASSFARKSQTTVLRLRKQKNIRLRRYFRCRGVTHVFPDEDFLGKFLLAEHKVAPEHLLLYCIQRFGADDDVDEEEGYNQEEQQGHITRSSTISAGSICGTASLSDAVPLFMLLSAWTSTVVLGSPVSTLWMGIAASFMAHAFAEDYLCHGVPPFQALCENFAWGVVSLNGDEKEEIPDTMEDIVVNEMFGADEGDVSKSWEEVRKEVLKEIVPPNGVGLESHLVGRVLAKGNGKGCDKEASDSENAQLVGSFRDLEKNLVEGLVMAMVRAVEKPVLTQLEQGRLDGVEDGDVEGLLARAGIARET</sequence>
<keyword evidence="2" id="KW-1185">Reference proteome</keyword>
<proteinExistence type="predicted"/>